<dbReference type="GO" id="GO:0005681">
    <property type="term" value="C:spliceosomal complex"/>
    <property type="evidence" value="ECO:0007669"/>
    <property type="project" value="TreeGrafter"/>
</dbReference>
<organism evidence="5 6">
    <name type="scientific">Mycena venus</name>
    <dbReference type="NCBI Taxonomy" id="2733690"/>
    <lineage>
        <taxon>Eukaryota</taxon>
        <taxon>Fungi</taxon>
        <taxon>Dikarya</taxon>
        <taxon>Basidiomycota</taxon>
        <taxon>Agaricomycotina</taxon>
        <taxon>Agaricomycetes</taxon>
        <taxon>Agaricomycetidae</taxon>
        <taxon>Agaricales</taxon>
        <taxon>Marasmiineae</taxon>
        <taxon>Mycenaceae</taxon>
        <taxon>Mycena</taxon>
    </lineage>
</organism>
<feature type="compositionally biased region" description="Basic and acidic residues" evidence="2">
    <location>
        <begin position="530"/>
        <end position="539"/>
    </location>
</feature>
<feature type="domain" description="RRM" evidence="3">
    <location>
        <begin position="365"/>
        <end position="449"/>
    </location>
</feature>
<evidence type="ECO:0000313" key="5">
    <source>
        <dbReference type="EMBL" id="KAF7340269.1"/>
    </source>
</evidence>
<feature type="compositionally biased region" description="Polar residues" evidence="2">
    <location>
        <begin position="540"/>
        <end position="552"/>
    </location>
</feature>
<dbReference type="InterPro" id="IPR000504">
    <property type="entry name" value="RRM_dom"/>
</dbReference>
<protein>
    <recommendedName>
        <fullName evidence="7">PWI domain-containing protein</fullName>
    </recommendedName>
</protein>
<reference evidence="5" key="1">
    <citation type="submission" date="2020-05" db="EMBL/GenBank/DDBJ databases">
        <title>Mycena genomes resolve the evolution of fungal bioluminescence.</title>
        <authorList>
            <person name="Tsai I.J."/>
        </authorList>
    </citation>
    <scope>NUCLEOTIDE SEQUENCE</scope>
    <source>
        <strain evidence="5">CCC161011</strain>
    </source>
</reference>
<dbReference type="Gene3D" id="3.30.70.330">
    <property type="match status" value="1"/>
</dbReference>
<dbReference type="PANTHER" id="PTHR18806">
    <property type="entry name" value="RBM25 PROTEIN"/>
    <property type="match status" value="1"/>
</dbReference>
<dbReference type="PANTHER" id="PTHR18806:SF4">
    <property type="entry name" value="RNA-BINDING PROTEIN 25"/>
    <property type="match status" value="1"/>
</dbReference>
<dbReference type="SUPFAM" id="SSF54928">
    <property type="entry name" value="RNA-binding domain, RBD"/>
    <property type="match status" value="1"/>
</dbReference>
<feature type="domain" description="PWI" evidence="4">
    <location>
        <begin position="828"/>
        <end position="927"/>
    </location>
</feature>
<dbReference type="PROSITE" id="PS51025">
    <property type="entry name" value="PWI"/>
    <property type="match status" value="1"/>
</dbReference>
<dbReference type="InterPro" id="IPR034268">
    <property type="entry name" value="RBM25_RRM"/>
</dbReference>
<dbReference type="Pfam" id="PF00076">
    <property type="entry name" value="RRM_1"/>
    <property type="match status" value="1"/>
</dbReference>
<feature type="compositionally biased region" description="Basic and acidic residues" evidence="2">
    <location>
        <begin position="772"/>
        <end position="781"/>
    </location>
</feature>
<evidence type="ECO:0008006" key="7">
    <source>
        <dbReference type="Google" id="ProtNLM"/>
    </source>
</evidence>
<evidence type="ECO:0000259" key="4">
    <source>
        <dbReference type="PROSITE" id="PS51025"/>
    </source>
</evidence>
<dbReference type="InterPro" id="IPR035979">
    <property type="entry name" value="RBD_domain_sf"/>
</dbReference>
<accession>A0A8H7CJR6</accession>
<evidence type="ECO:0000256" key="2">
    <source>
        <dbReference type="SAM" id="MobiDB-lite"/>
    </source>
</evidence>
<keyword evidence="1" id="KW-0694">RNA-binding</keyword>
<comment type="caution">
    <text evidence="5">The sequence shown here is derived from an EMBL/GenBank/DDBJ whole genome shotgun (WGS) entry which is preliminary data.</text>
</comment>
<dbReference type="Proteomes" id="UP000620124">
    <property type="component" value="Unassembled WGS sequence"/>
</dbReference>
<proteinExistence type="predicted"/>
<feature type="region of interest" description="Disordered" evidence="2">
    <location>
        <begin position="1"/>
        <end position="97"/>
    </location>
</feature>
<dbReference type="EMBL" id="JACAZI010000019">
    <property type="protein sequence ID" value="KAF7340269.1"/>
    <property type="molecule type" value="Genomic_DNA"/>
</dbReference>
<evidence type="ECO:0000313" key="6">
    <source>
        <dbReference type="Proteomes" id="UP000620124"/>
    </source>
</evidence>
<evidence type="ECO:0000256" key="1">
    <source>
        <dbReference type="PROSITE-ProRule" id="PRU00176"/>
    </source>
</evidence>
<feature type="compositionally biased region" description="Basic and acidic residues" evidence="2">
    <location>
        <begin position="592"/>
        <end position="606"/>
    </location>
</feature>
<name>A0A8H7CJR6_9AGAR</name>
<gene>
    <name evidence="5" type="ORF">MVEN_01945800</name>
</gene>
<dbReference type="InterPro" id="IPR002483">
    <property type="entry name" value="PWI_dom"/>
</dbReference>
<feature type="compositionally biased region" description="Basic and acidic residues" evidence="2">
    <location>
        <begin position="613"/>
        <end position="627"/>
    </location>
</feature>
<dbReference type="InterPro" id="IPR052768">
    <property type="entry name" value="RBM25"/>
</dbReference>
<dbReference type="OrthoDB" id="6275295at2759"/>
<evidence type="ECO:0000259" key="3">
    <source>
        <dbReference type="PROSITE" id="PS50102"/>
    </source>
</evidence>
<dbReference type="SMART" id="SM00360">
    <property type="entry name" value="RRM"/>
    <property type="match status" value="1"/>
</dbReference>
<sequence length="929" mass="101896">MSAAARAEARRKAILSRGTDRLAKLTTSGRGEDNPVYVRELTPDPPLPEFPPAASTPNLGNFVGEDNRTETPRVRSRVPSRTTPNTNAQAQANSSNPFGMPDPSAWSAEQQTQFLQALMGGAPPPPPYAQSQPALTAATEGNGNPFAGMPGMENNPFAAMMQMAAAGGDAGAGPMGGFGAGMGMGEGAGCRAAEDARAAPHARGAPRRGVGTAASLGGIGFAWRWRQLKVGAKGQLGGHVCERPFFWAFVTLELLLHSLRIFSGFDAFRPPTLLALALPHLPPPISSVIVHGMKYMQMGSMFLDDVAAVVVGIGLSSGKTTSLAYMQQNRLGLGLRPPLPSYGQGPSISALAYQQQAQIQPQKQTTLFVGSISGGITDSTLNELLTACGPIKSFKRLITPANKPQGFGFAEFEEPEGALRALALLNNVELPALEDGCANKKLLIKADEKTRAFLDAYASTRPLDPGAAQTSKTAIDTIVADINRVAADTTSQKEKYVVPPHLHDLQEADLPETQRGLVISEIAQFRERAAKREREKMRELQQQIPQPASTPSGPKMREWGRPKEEPQKPPEQSAPRDQGMGKGAQGYNKPVDFVREREREPKRQTQTDEELEAERKEGRRRDEEQRIDGATSLQRERRYEPRERARILALERAIARQRQTAENEARERVDMRARLETWDDDESDELFYLDRARWRTVRARHLAAEQSADAASAAFEEEEAANLARESEDFLARQMGEMQALAEEQRRAGLLLDDGAPVRLSVSLGPLAAQKDAAREKEGGREGVFGAEEDDEEATRKRKLDFSAAEAGPEATRERLEGMKANVPTEREALFKAKVRWDGMTDNMIDRKFEPLVKRVMTQYLGDAEEAEELIMFVVEHLKDHKGPAKLTEGLEPVLEEEAVEVTTAVWRQLIFESMAYGEGLHTDRMFVD</sequence>
<dbReference type="AlphaFoldDB" id="A0A8H7CJR6"/>
<feature type="region of interest" description="Disordered" evidence="2">
    <location>
        <begin position="769"/>
        <end position="812"/>
    </location>
</feature>
<dbReference type="Gene3D" id="1.20.1390.10">
    <property type="entry name" value="PWI domain"/>
    <property type="match status" value="1"/>
</dbReference>
<dbReference type="GO" id="GO:0003729">
    <property type="term" value="F:mRNA binding"/>
    <property type="evidence" value="ECO:0007669"/>
    <property type="project" value="TreeGrafter"/>
</dbReference>
<dbReference type="CDD" id="cd12446">
    <property type="entry name" value="RRM_RBM25"/>
    <property type="match status" value="1"/>
</dbReference>
<keyword evidence="6" id="KW-1185">Reference proteome</keyword>
<dbReference type="PROSITE" id="PS50102">
    <property type="entry name" value="RRM"/>
    <property type="match status" value="1"/>
</dbReference>
<feature type="compositionally biased region" description="Basic and acidic residues" evidence="2">
    <location>
        <begin position="555"/>
        <end position="568"/>
    </location>
</feature>
<feature type="compositionally biased region" description="Low complexity" evidence="2">
    <location>
        <begin position="82"/>
        <end position="97"/>
    </location>
</feature>
<feature type="region of interest" description="Disordered" evidence="2">
    <location>
        <begin position="530"/>
        <end position="638"/>
    </location>
</feature>
<dbReference type="InterPro" id="IPR012677">
    <property type="entry name" value="Nucleotide-bd_a/b_plait_sf"/>
</dbReference>